<gene>
    <name evidence="4" type="ORF">RDB_LOCUS35993</name>
</gene>
<dbReference type="AlphaFoldDB" id="A0A8H2WXB6"/>
<dbReference type="SUPFAM" id="SSF50685">
    <property type="entry name" value="Barwin-like endoglucanases"/>
    <property type="match status" value="1"/>
</dbReference>
<dbReference type="Proteomes" id="UP000663826">
    <property type="component" value="Unassembled WGS sequence"/>
</dbReference>
<sequence>MFIFSTLAVAASLVAAVAADHGHSLQARSHHHHVERSNLQKRFSGTATYYQTGTGACGQFNNPGDFIVALNSAQYGGGYPGPNCFKAISICAKGKCVGATIVDECPTCGYGSLDLSQGLFEQFASTDAGVFQMTWSFADGGGEPQPSTTKKPDPPAPTTTWKPEPSPEPTTSWKPEPTTTWKPEPTTTWKPEPTTTWEEPKTTSTKKASTSTPPPETTSHHEPSTTSTSSTPTSTSSTTSTSTVESTTSVSSSVAVSTSASVTGTESSAAPSATATSGSATGSGNNNSSGSGSNLADAQKIMLGMGRMVVAGKQ</sequence>
<dbReference type="EMBL" id="CAJMWQ010000963">
    <property type="protein sequence ID" value="CAE6408025.1"/>
    <property type="molecule type" value="Genomic_DNA"/>
</dbReference>
<organism evidence="4 5">
    <name type="scientific">Rhizoctonia solani</name>
    <dbReference type="NCBI Taxonomy" id="456999"/>
    <lineage>
        <taxon>Eukaryota</taxon>
        <taxon>Fungi</taxon>
        <taxon>Dikarya</taxon>
        <taxon>Basidiomycota</taxon>
        <taxon>Agaricomycotina</taxon>
        <taxon>Agaricomycetes</taxon>
        <taxon>Cantharellales</taxon>
        <taxon>Ceratobasidiaceae</taxon>
        <taxon>Rhizoctonia</taxon>
    </lineage>
</organism>
<dbReference type="InterPro" id="IPR051477">
    <property type="entry name" value="Expansin_CellWall"/>
</dbReference>
<feature type="chain" id="PRO_5034777245" evidence="3">
    <location>
        <begin position="20"/>
        <end position="314"/>
    </location>
</feature>
<dbReference type="InterPro" id="IPR036908">
    <property type="entry name" value="RlpA-like_sf"/>
</dbReference>
<accession>A0A8H2WXB6</accession>
<feature type="compositionally biased region" description="Low complexity" evidence="2">
    <location>
        <begin position="224"/>
        <end position="294"/>
    </location>
</feature>
<evidence type="ECO:0000313" key="5">
    <source>
        <dbReference type="Proteomes" id="UP000663826"/>
    </source>
</evidence>
<evidence type="ECO:0000256" key="1">
    <source>
        <dbReference type="ARBA" id="ARBA00022729"/>
    </source>
</evidence>
<feature type="region of interest" description="Disordered" evidence="2">
    <location>
        <begin position="135"/>
        <end position="295"/>
    </location>
</feature>
<dbReference type="CDD" id="cd22191">
    <property type="entry name" value="DPBB_RlpA_EXP_N-like"/>
    <property type="match status" value="1"/>
</dbReference>
<dbReference type="PANTHER" id="PTHR31836:SF28">
    <property type="entry name" value="SRCR DOMAIN-CONTAINING PROTEIN-RELATED"/>
    <property type="match status" value="1"/>
</dbReference>
<evidence type="ECO:0000256" key="2">
    <source>
        <dbReference type="SAM" id="MobiDB-lite"/>
    </source>
</evidence>
<comment type="caution">
    <text evidence="4">The sequence shown here is derived from an EMBL/GenBank/DDBJ whole genome shotgun (WGS) entry which is preliminary data.</text>
</comment>
<feature type="signal peptide" evidence="3">
    <location>
        <begin position="1"/>
        <end position="19"/>
    </location>
</feature>
<name>A0A8H2WXB6_9AGAM</name>
<reference evidence="4" key="1">
    <citation type="submission" date="2021-01" db="EMBL/GenBank/DDBJ databases">
        <authorList>
            <person name="Kaushik A."/>
        </authorList>
    </citation>
    <scope>NUCLEOTIDE SEQUENCE</scope>
    <source>
        <strain evidence="4">AG1-1B</strain>
    </source>
</reference>
<keyword evidence="1 3" id="KW-0732">Signal</keyword>
<evidence type="ECO:0000313" key="4">
    <source>
        <dbReference type="EMBL" id="CAE6408025.1"/>
    </source>
</evidence>
<feature type="compositionally biased region" description="Low complexity" evidence="2">
    <location>
        <begin position="158"/>
        <end position="211"/>
    </location>
</feature>
<proteinExistence type="predicted"/>
<protein>
    <submittedName>
        <fullName evidence="4">Uncharacterized protein</fullName>
    </submittedName>
</protein>
<evidence type="ECO:0000256" key="3">
    <source>
        <dbReference type="SAM" id="SignalP"/>
    </source>
</evidence>
<dbReference type="Gene3D" id="2.40.40.10">
    <property type="entry name" value="RlpA-like domain"/>
    <property type="match status" value="1"/>
</dbReference>
<dbReference type="PANTHER" id="PTHR31836">
    <property type="match status" value="1"/>
</dbReference>